<gene>
    <name evidence="3" type="ORF">TorRG33x02_298530</name>
</gene>
<accession>A0A2P5C459</accession>
<protein>
    <submittedName>
        <fullName evidence="3">Uncharacterized protein</fullName>
    </submittedName>
</protein>
<evidence type="ECO:0000256" key="2">
    <source>
        <dbReference type="SAM" id="MobiDB-lite"/>
    </source>
</evidence>
<feature type="coiled-coil region" evidence="1">
    <location>
        <begin position="69"/>
        <end position="104"/>
    </location>
</feature>
<evidence type="ECO:0000256" key="1">
    <source>
        <dbReference type="SAM" id="Coils"/>
    </source>
</evidence>
<evidence type="ECO:0000313" key="4">
    <source>
        <dbReference type="Proteomes" id="UP000237000"/>
    </source>
</evidence>
<name>A0A2P5C459_TREOI</name>
<comment type="caution">
    <text evidence="3">The sequence shown here is derived from an EMBL/GenBank/DDBJ whole genome shotgun (WGS) entry which is preliminary data.</text>
</comment>
<keyword evidence="1" id="KW-0175">Coiled coil</keyword>
<reference evidence="4" key="1">
    <citation type="submission" date="2016-06" db="EMBL/GenBank/DDBJ databases">
        <title>Parallel loss of symbiosis genes in relatives of nitrogen-fixing non-legume Parasponia.</title>
        <authorList>
            <person name="Van Velzen R."/>
            <person name="Holmer R."/>
            <person name="Bu F."/>
            <person name="Rutten L."/>
            <person name="Van Zeijl A."/>
            <person name="Liu W."/>
            <person name="Santuari L."/>
            <person name="Cao Q."/>
            <person name="Sharma T."/>
            <person name="Shen D."/>
            <person name="Roswanjaya Y."/>
            <person name="Wardhani T."/>
            <person name="Kalhor M.S."/>
            <person name="Jansen J."/>
            <person name="Van den Hoogen J."/>
            <person name="Gungor B."/>
            <person name="Hartog M."/>
            <person name="Hontelez J."/>
            <person name="Verver J."/>
            <person name="Yang W.-C."/>
            <person name="Schijlen E."/>
            <person name="Repin R."/>
            <person name="Schilthuizen M."/>
            <person name="Schranz E."/>
            <person name="Heidstra R."/>
            <person name="Miyata K."/>
            <person name="Fedorova E."/>
            <person name="Kohlen W."/>
            <person name="Bisseling T."/>
            <person name="Smit S."/>
            <person name="Geurts R."/>
        </authorList>
    </citation>
    <scope>NUCLEOTIDE SEQUENCE [LARGE SCALE GENOMIC DNA]</scope>
    <source>
        <strain evidence="4">cv. RG33-2</strain>
    </source>
</reference>
<feature type="region of interest" description="Disordered" evidence="2">
    <location>
        <begin position="158"/>
        <end position="183"/>
    </location>
</feature>
<proteinExistence type="predicted"/>
<sequence>MGRKGTSTVGKGNPPSAGAKPKVKGMVTDNHHAVCCTVTKLKLKNVSHDAFVIVYLDEDDGEMHHDVIIKAIEAKRKKAEEKVKREEEERLKREEEAEAEVGREFIAVRREYGGRGRRRSFFEELVNDLNGNVVDYKKKVVPRHNLIETQEEIAKRKEAKEKAKRKEEERLKREEEEWQREEELRWHPDEETERRNKVYLSRHRAMAIDLAAIERYHRGKHKTNNTIGSATAKTNTT</sequence>
<feature type="compositionally biased region" description="Polar residues" evidence="2">
    <location>
        <begin position="1"/>
        <end position="10"/>
    </location>
</feature>
<evidence type="ECO:0000313" key="3">
    <source>
        <dbReference type="EMBL" id="PON55816.1"/>
    </source>
</evidence>
<keyword evidence="4" id="KW-1185">Reference proteome</keyword>
<dbReference type="InParanoid" id="A0A2P5C459"/>
<dbReference type="Proteomes" id="UP000237000">
    <property type="component" value="Unassembled WGS sequence"/>
</dbReference>
<dbReference type="EMBL" id="JXTC01000416">
    <property type="protein sequence ID" value="PON55816.1"/>
    <property type="molecule type" value="Genomic_DNA"/>
</dbReference>
<organism evidence="3 4">
    <name type="scientific">Trema orientale</name>
    <name type="common">Charcoal tree</name>
    <name type="synonym">Celtis orientalis</name>
    <dbReference type="NCBI Taxonomy" id="63057"/>
    <lineage>
        <taxon>Eukaryota</taxon>
        <taxon>Viridiplantae</taxon>
        <taxon>Streptophyta</taxon>
        <taxon>Embryophyta</taxon>
        <taxon>Tracheophyta</taxon>
        <taxon>Spermatophyta</taxon>
        <taxon>Magnoliopsida</taxon>
        <taxon>eudicotyledons</taxon>
        <taxon>Gunneridae</taxon>
        <taxon>Pentapetalae</taxon>
        <taxon>rosids</taxon>
        <taxon>fabids</taxon>
        <taxon>Rosales</taxon>
        <taxon>Cannabaceae</taxon>
        <taxon>Trema</taxon>
    </lineage>
</organism>
<feature type="region of interest" description="Disordered" evidence="2">
    <location>
        <begin position="1"/>
        <end position="23"/>
    </location>
</feature>
<dbReference type="AlphaFoldDB" id="A0A2P5C459"/>